<reference evidence="9" key="2">
    <citation type="submission" date="2015-06" db="UniProtKB">
        <authorList>
            <consortium name="EnsemblMetazoa"/>
        </authorList>
    </citation>
    <scope>IDENTIFICATION</scope>
</reference>
<evidence type="ECO:0000256" key="6">
    <source>
        <dbReference type="SAM" id="MobiDB-lite"/>
    </source>
</evidence>
<dbReference type="KEGG" id="tut:107365532"/>
<keyword evidence="7" id="KW-1133">Transmembrane helix</keyword>
<dbReference type="GO" id="GO:1900073">
    <property type="term" value="P:regulation of neuromuscular synaptic transmission"/>
    <property type="evidence" value="ECO:0007669"/>
    <property type="project" value="TreeGrafter"/>
</dbReference>
<dbReference type="PROSITE" id="PS50076">
    <property type="entry name" value="DNAJ_2"/>
    <property type="match status" value="1"/>
</dbReference>
<feature type="compositionally biased region" description="Polar residues" evidence="6">
    <location>
        <begin position="187"/>
        <end position="211"/>
    </location>
</feature>
<dbReference type="OMA" id="SYKTDAY"/>
<protein>
    <recommendedName>
        <fullName evidence="8">J domain-containing protein</fullName>
    </recommendedName>
</protein>
<keyword evidence="5" id="KW-0449">Lipoprotein</keyword>
<organism evidence="9 10">
    <name type="scientific">Tetranychus urticae</name>
    <name type="common">Two-spotted spider mite</name>
    <dbReference type="NCBI Taxonomy" id="32264"/>
    <lineage>
        <taxon>Eukaryota</taxon>
        <taxon>Metazoa</taxon>
        <taxon>Ecdysozoa</taxon>
        <taxon>Arthropoda</taxon>
        <taxon>Chelicerata</taxon>
        <taxon>Arachnida</taxon>
        <taxon>Acari</taxon>
        <taxon>Acariformes</taxon>
        <taxon>Trombidiformes</taxon>
        <taxon>Prostigmata</taxon>
        <taxon>Eleutherengona</taxon>
        <taxon>Raphignathae</taxon>
        <taxon>Tetranychoidea</taxon>
        <taxon>Tetranychidae</taxon>
        <taxon>Tetranychus</taxon>
    </lineage>
</organism>
<evidence type="ECO:0000256" key="5">
    <source>
        <dbReference type="ARBA" id="ARBA00023288"/>
    </source>
</evidence>
<dbReference type="InterPro" id="IPR001623">
    <property type="entry name" value="DnaJ_domain"/>
</dbReference>
<dbReference type="PANTHER" id="PTHR44027">
    <property type="entry name" value="DNAJ HOMOLOG SUBFAMILY C MEMBER 5 HOMOLOG"/>
    <property type="match status" value="1"/>
</dbReference>
<evidence type="ECO:0000256" key="1">
    <source>
        <dbReference type="ARBA" id="ARBA00004635"/>
    </source>
</evidence>
<dbReference type="PANTHER" id="PTHR44027:SF7">
    <property type="entry name" value="DNAJ HOMOLOG SUBFAMILY C MEMBER 5 HOMOLOG"/>
    <property type="match status" value="1"/>
</dbReference>
<dbReference type="Gene3D" id="1.10.287.110">
    <property type="entry name" value="DnaJ domain"/>
    <property type="match status" value="1"/>
</dbReference>
<feature type="compositionally biased region" description="Polar residues" evidence="6">
    <location>
        <begin position="161"/>
        <end position="177"/>
    </location>
</feature>
<dbReference type="HOGENOM" id="CLU_017633_14_1_1"/>
<dbReference type="GO" id="GO:0061177">
    <property type="term" value="C:type Is terminal bouton"/>
    <property type="evidence" value="ECO:0007669"/>
    <property type="project" value="TreeGrafter"/>
</dbReference>
<evidence type="ECO:0000256" key="4">
    <source>
        <dbReference type="ARBA" id="ARBA00023186"/>
    </source>
</evidence>
<evidence type="ECO:0000256" key="7">
    <source>
        <dbReference type="SAM" id="Phobius"/>
    </source>
</evidence>
<dbReference type="EnsemblMetazoa" id="tetur15g02000.1">
    <property type="protein sequence ID" value="tetur15g02000.1"/>
    <property type="gene ID" value="tetur15g02000"/>
</dbReference>
<keyword evidence="2 7" id="KW-0472">Membrane</keyword>
<dbReference type="GO" id="GO:0005737">
    <property type="term" value="C:cytoplasm"/>
    <property type="evidence" value="ECO:0007669"/>
    <property type="project" value="UniProtKB-ARBA"/>
</dbReference>
<dbReference type="eggNOG" id="KOG0716">
    <property type="taxonomic scope" value="Eukaryota"/>
</dbReference>
<feature type="transmembrane region" description="Helical" evidence="7">
    <location>
        <begin position="108"/>
        <end position="132"/>
    </location>
</feature>
<sequence length="211" mass="23708">MDDPSQRRLSTSGESLYIILGIPKTATADEIKRAYRKLALKYHPDKNPDNPEALEKFKDINKANTVLSDVPKRNIYDSYGSFGIYVIQQVGDDFVNTHQFLSSRWGKFLISITSILTCCCCCCCCFCCFNFCCGKFKPKTPTGTGDYSNLKDEFESDQETSKTVIDQQPSSMGQTWDPNVDPWAEPASSSSANEKTSLAQPSYSNQYQSWD</sequence>
<dbReference type="EMBL" id="CAEY01000246">
    <property type="status" value="NOT_ANNOTATED_CDS"/>
    <property type="molecule type" value="Genomic_DNA"/>
</dbReference>
<dbReference type="AlphaFoldDB" id="T1KML0"/>
<evidence type="ECO:0000259" key="8">
    <source>
        <dbReference type="PROSITE" id="PS50076"/>
    </source>
</evidence>
<keyword evidence="7" id="KW-0812">Transmembrane</keyword>
<dbReference type="InterPro" id="IPR036869">
    <property type="entry name" value="J_dom_sf"/>
</dbReference>
<dbReference type="GO" id="GO:0016020">
    <property type="term" value="C:membrane"/>
    <property type="evidence" value="ECO:0007669"/>
    <property type="project" value="UniProtKB-SubCell"/>
</dbReference>
<proteinExistence type="predicted"/>
<comment type="subcellular location">
    <subcellularLocation>
        <location evidence="1">Membrane</location>
        <topology evidence="1">Lipid-anchor</topology>
    </subcellularLocation>
</comment>
<dbReference type="SUPFAM" id="SSF46565">
    <property type="entry name" value="Chaperone J-domain"/>
    <property type="match status" value="1"/>
</dbReference>
<gene>
    <name evidence="9" type="primary">107365532</name>
</gene>
<keyword evidence="4" id="KW-0143">Chaperone</keyword>
<dbReference type="Pfam" id="PF00226">
    <property type="entry name" value="DnaJ"/>
    <property type="match status" value="1"/>
</dbReference>
<dbReference type="SMART" id="SM00271">
    <property type="entry name" value="DnaJ"/>
    <property type="match status" value="1"/>
</dbReference>
<name>T1KML0_TETUR</name>
<reference evidence="10" key="1">
    <citation type="submission" date="2011-08" db="EMBL/GenBank/DDBJ databases">
        <authorList>
            <person name="Rombauts S."/>
        </authorList>
    </citation>
    <scope>NUCLEOTIDE SEQUENCE</scope>
    <source>
        <strain evidence="10">London</strain>
    </source>
</reference>
<feature type="domain" description="J" evidence="8">
    <location>
        <begin position="15"/>
        <end position="80"/>
    </location>
</feature>
<evidence type="ECO:0000256" key="2">
    <source>
        <dbReference type="ARBA" id="ARBA00023136"/>
    </source>
</evidence>
<keyword evidence="3" id="KW-0564">Palmitate</keyword>
<evidence type="ECO:0000313" key="9">
    <source>
        <dbReference type="EnsemblMetazoa" id="tetur15g02000.1"/>
    </source>
</evidence>
<feature type="region of interest" description="Disordered" evidence="6">
    <location>
        <begin position="156"/>
        <end position="211"/>
    </location>
</feature>
<accession>T1KML0</accession>
<keyword evidence="10" id="KW-1185">Reference proteome</keyword>
<dbReference type="OrthoDB" id="445556at2759"/>
<dbReference type="Proteomes" id="UP000015104">
    <property type="component" value="Unassembled WGS sequence"/>
</dbReference>
<dbReference type="CDD" id="cd06257">
    <property type="entry name" value="DnaJ"/>
    <property type="match status" value="1"/>
</dbReference>
<evidence type="ECO:0000313" key="10">
    <source>
        <dbReference type="Proteomes" id="UP000015104"/>
    </source>
</evidence>
<dbReference type="InterPro" id="IPR051434">
    <property type="entry name" value="DnaJ_C_subfamily_member5"/>
</dbReference>
<dbReference type="PRINTS" id="PR00625">
    <property type="entry name" value="JDOMAIN"/>
</dbReference>
<evidence type="ECO:0000256" key="3">
    <source>
        <dbReference type="ARBA" id="ARBA00023139"/>
    </source>
</evidence>
<dbReference type="STRING" id="32264.T1KML0"/>